<dbReference type="EMBL" id="JAGKQM010000015">
    <property type="protein sequence ID" value="KAH0877593.1"/>
    <property type="molecule type" value="Genomic_DNA"/>
</dbReference>
<dbReference type="Gene3D" id="3.90.70.10">
    <property type="entry name" value="Cysteine proteinases"/>
    <property type="match status" value="2"/>
</dbReference>
<evidence type="ECO:0000313" key="3">
    <source>
        <dbReference type="Proteomes" id="UP000824890"/>
    </source>
</evidence>
<organism evidence="2 3">
    <name type="scientific">Brassica napus</name>
    <name type="common">Rape</name>
    <dbReference type="NCBI Taxonomy" id="3708"/>
    <lineage>
        <taxon>Eukaryota</taxon>
        <taxon>Viridiplantae</taxon>
        <taxon>Streptophyta</taxon>
        <taxon>Embryophyta</taxon>
        <taxon>Tracheophyta</taxon>
        <taxon>Spermatophyta</taxon>
        <taxon>Magnoliopsida</taxon>
        <taxon>eudicotyledons</taxon>
        <taxon>Gunneridae</taxon>
        <taxon>Pentapetalae</taxon>
        <taxon>rosids</taxon>
        <taxon>malvids</taxon>
        <taxon>Brassicales</taxon>
        <taxon>Brassicaceae</taxon>
        <taxon>Brassiceae</taxon>
        <taxon>Brassica</taxon>
    </lineage>
</organism>
<dbReference type="InterPro" id="IPR000668">
    <property type="entry name" value="Peptidase_C1A_C"/>
</dbReference>
<dbReference type="Pfam" id="PF00112">
    <property type="entry name" value="Peptidase_C1"/>
    <property type="match status" value="1"/>
</dbReference>
<gene>
    <name evidence="2" type="ORF">HID58_064987</name>
</gene>
<dbReference type="InterPro" id="IPR038765">
    <property type="entry name" value="Papain-like_cys_pep_sf"/>
</dbReference>
<dbReference type="Proteomes" id="UP000824890">
    <property type="component" value="Unassembled WGS sequence"/>
</dbReference>
<protein>
    <recommendedName>
        <fullName evidence="1">Peptidase C1A papain C-terminal domain-containing protein</fullName>
    </recommendedName>
</protein>
<evidence type="ECO:0000313" key="2">
    <source>
        <dbReference type="EMBL" id="KAH0877593.1"/>
    </source>
</evidence>
<reference evidence="2 3" key="1">
    <citation type="submission" date="2021-05" db="EMBL/GenBank/DDBJ databases">
        <title>Genome Assembly of Synthetic Allotetraploid Brassica napus Reveals Homoeologous Exchanges between Subgenomes.</title>
        <authorList>
            <person name="Davis J.T."/>
        </authorList>
    </citation>
    <scope>NUCLEOTIDE SEQUENCE [LARGE SCALE GENOMIC DNA]</scope>
    <source>
        <strain evidence="3">cv. Da-Ae</strain>
        <tissue evidence="2">Seedling</tissue>
    </source>
</reference>
<proteinExistence type="predicted"/>
<name>A0ABQ7ZBL8_BRANA</name>
<dbReference type="SUPFAM" id="SSF54001">
    <property type="entry name" value="Cysteine proteinases"/>
    <property type="match status" value="1"/>
</dbReference>
<comment type="caution">
    <text evidence="2">The sequence shown here is derived from an EMBL/GenBank/DDBJ whole genome shotgun (WGS) entry which is preliminary data.</text>
</comment>
<sequence length="467" mass="53127">MTWLCPTCKAHETLKNNILSLSLNLRSQVTVPESWISLLDRLFDIGRFRRSAAVDLVPMKNTEESESSGSRAVVASPSQENPRHYRMKLDVLGEVLQRLQESSYEEAALPDFEDRLPARYALDVNVERAEDVLTHLRLLKLAEDPATRPAFEVRNVQLTSVFFVLIPFSFVAGSFQLQRLAPLQILSLLLRGVNLLHSAVNATLATRPMHEITFSTIHKPKLLTWIEHSRGSCFLHCRWVFFECLCSLKIKSVSNKPATMSTKKYTPDDQEWPSDLPEHFVDIGKDWRNTPFIIRPAAYQGLLDLCWAVCINRSVESAFNLLDDGREPVRLSAQHLVNGVHKHESGHITHFDGVRDFMKRHGMVPEASCPWTGKNQPILAVMQYCTELEDHREGIYDGPGRSTSNTKSAKKMRRSRLHVVEVLGYNTDTAGDTEGKHYWLVQMASGTEWCRQSNEANQQKGRQVPIR</sequence>
<accession>A0ABQ7ZBL8</accession>
<keyword evidence="3" id="KW-1185">Reference proteome</keyword>
<evidence type="ECO:0000259" key="1">
    <source>
        <dbReference type="Pfam" id="PF00112"/>
    </source>
</evidence>
<feature type="domain" description="Peptidase C1A papain C-terminal" evidence="1">
    <location>
        <begin position="286"/>
        <end position="387"/>
    </location>
</feature>